<evidence type="ECO:0000313" key="3">
    <source>
        <dbReference type="Proteomes" id="UP000238937"/>
    </source>
</evidence>
<evidence type="ECO:0000313" key="2">
    <source>
        <dbReference type="EMBL" id="PSB44034.1"/>
    </source>
</evidence>
<proteinExistence type="predicted"/>
<sequence length="88" mass="9405">MASVAIVCSIASSAIAVAPVKAETICKVADPTGTPLNIRSYPGGNVVGKIRNGKRVQIFEITIDDRGKPWANIGSGWVVREFIACYER</sequence>
<feature type="signal peptide" evidence="1">
    <location>
        <begin position="1"/>
        <end position="18"/>
    </location>
</feature>
<evidence type="ECO:0000256" key="1">
    <source>
        <dbReference type="SAM" id="SignalP"/>
    </source>
</evidence>
<organism evidence="2 3">
    <name type="scientific">Chamaesiphon polymorphus CCALA 037</name>
    <dbReference type="NCBI Taxonomy" id="2107692"/>
    <lineage>
        <taxon>Bacteria</taxon>
        <taxon>Bacillati</taxon>
        <taxon>Cyanobacteriota</taxon>
        <taxon>Cyanophyceae</taxon>
        <taxon>Gomontiellales</taxon>
        <taxon>Chamaesiphonaceae</taxon>
        <taxon>Chamaesiphon</taxon>
    </lineage>
</organism>
<dbReference type="Proteomes" id="UP000238937">
    <property type="component" value="Unassembled WGS sequence"/>
</dbReference>
<gene>
    <name evidence="2" type="ORF">C7B77_25860</name>
</gene>
<accession>A0A2T1FGF3</accession>
<keyword evidence="3" id="KW-1185">Reference proteome</keyword>
<name>A0A2T1FGF3_9CYAN</name>
<dbReference type="Gene3D" id="2.30.30.40">
    <property type="entry name" value="SH3 Domains"/>
    <property type="match status" value="1"/>
</dbReference>
<dbReference type="EMBL" id="PVWO01000534">
    <property type="protein sequence ID" value="PSB44034.1"/>
    <property type="molecule type" value="Genomic_DNA"/>
</dbReference>
<dbReference type="AlphaFoldDB" id="A0A2T1FGF3"/>
<protein>
    <submittedName>
        <fullName evidence="2">Peptide-binding protein</fullName>
    </submittedName>
</protein>
<comment type="caution">
    <text evidence="2">The sequence shown here is derived from an EMBL/GenBank/DDBJ whole genome shotgun (WGS) entry which is preliminary data.</text>
</comment>
<reference evidence="2 3" key="1">
    <citation type="submission" date="2018-03" db="EMBL/GenBank/DDBJ databases">
        <title>The ancient ancestry and fast evolution of plastids.</title>
        <authorList>
            <person name="Moore K.R."/>
            <person name="Magnabosco C."/>
            <person name="Momper L."/>
            <person name="Gold D.A."/>
            <person name="Bosak T."/>
            <person name="Fournier G.P."/>
        </authorList>
    </citation>
    <scope>NUCLEOTIDE SEQUENCE [LARGE SCALE GENOMIC DNA]</scope>
    <source>
        <strain evidence="2 3">CCALA 037</strain>
    </source>
</reference>
<feature type="chain" id="PRO_5015394353" evidence="1">
    <location>
        <begin position="19"/>
        <end position="88"/>
    </location>
</feature>
<keyword evidence="1" id="KW-0732">Signal</keyword>